<comment type="caution">
    <text evidence="8">The sequence shown here is derived from an EMBL/GenBank/DDBJ whole genome shotgun (WGS) entry which is preliminary data.</text>
</comment>
<comment type="subcellular location">
    <subcellularLocation>
        <location evidence="1">Nucleus</location>
    </subcellularLocation>
</comment>
<reference evidence="8 9" key="1">
    <citation type="submission" date="2023-04" db="EMBL/GenBank/DDBJ databases">
        <title>Genome of Basidiobolus ranarum AG-B5.</title>
        <authorList>
            <person name="Stajich J.E."/>
            <person name="Carter-House D."/>
            <person name="Gryganskyi A."/>
        </authorList>
    </citation>
    <scope>NUCLEOTIDE SEQUENCE [LARGE SCALE GENOMIC DNA]</scope>
    <source>
        <strain evidence="8 9">AG-B5</strain>
    </source>
</reference>
<feature type="region of interest" description="Disordered" evidence="6">
    <location>
        <begin position="220"/>
        <end position="243"/>
    </location>
</feature>
<sequence>MLAENDFSDIIFWEQSGDTFIIQDTKKLASKVLPQYYETSKFTSFSRQLNEQIYGFYRVSDRRKIKLSSDSSAIVYAHQHFKRDEPDSYYLIQRMSRPYYKVSSKCLAPKAQVAASQVLLPSPLSSASSINTRPIFQHELETKHMNAPLDSCLNCSVLREKIITLENVINYYTSIHYGVSMLDSTNYERSPIAWTTEATSSEATWSSEISVTLTSPTEPSFSYKQYHPSPHSSIRPDPDPQPDSYLASLSGFSLFSI</sequence>
<comment type="similarity">
    <text evidence="2 5">Belongs to the HSF family.</text>
</comment>
<dbReference type="Proteomes" id="UP001479436">
    <property type="component" value="Unassembled WGS sequence"/>
</dbReference>
<evidence type="ECO:0000256" key="1">
    <source>
        <dbReference type="ARBA" id="ARBA00004123"/>
    </source>
</evidence>
<dbReference type="InterPro" id="IPR036388">
    <property type="entry name" value="WH-like_DNA-bd_sf"/>
</dbReference>
<keyword evidence="3" id="KW-0238">DNA-binding</keyword>
<evidence type="ECO:0000256" key="5">
    <source>
        <dbReference type="RuleBase" id="RU004020"/>
    </source>
</evidence>
<evidence type="ECO:0000313" key="9">
    <source>
        <dbReference type="Proteomes" id="UP001479436"/>
    </source>
</evidence>
<dbReference type="PANTHER" id="PTHR10015:SF427">
    <property type="entry name" value="HEAT SHOCK FACTOR PROTEIN"/>
    <property type="match status" value="1"/>
</dbReference>
<dbReference type="Pfam" id="PF00447">
    <property type="entry name" value="HSF_DNA-bind"/>
    <property type="match status" value="1"/>
</dbReference>
<evidence type="ECO:0000256" key="6">
    <source>
        <dbReference type="SAM" id="MobiDB-lite"/>
    </source>
</evidence>
<protein>
    <recommendedName>
        <fullName evidence="7">HSF-type DNA-binding domain-containing protein</fullName>
    </recommendedName>
</protein>
<dbReference type="InterPro" id="IPR000232">
    <property type="entry name" value="HSF_DNA-bd"/>
</dbReference>
<dbReference type="PANTHER" id="PTHR10015">
    <property type="entry name" value="HEAT SHOCK TRANSCRIPTION FACTOR"/>
    <property type="match status" value="1"/>
</dbReference>
<proteinExistence type="inferred from homology"/>
<dbReference type="InterPro" id="IPR036390">
    <property type="entry name" value="WH_DNA-bd_sf"/>
</dbReference>
<dbReference type="Gene3D" id="1.10.10.10">
    <property type="entry name" value="Winged helix-like DNA-binding domain superfamily/Winged helix DNA-binding domain"/>
    <property type="match status" value="1"/>
</dbReference>
<dbReference type="SMART" id="SM00415">
    <property type="entry name" value="HSF"/>
    <property type="match status" value="1"/>
</dbReference>
<keyword evidence="9" id="KW-1185">Reference proteome</keyword>
<name>A0ABR2W3M5_9FUNG</name>
<gene>
    <name evidence="8" type="ORF">K7432_005111</name>
</gene>
<evidence type="ECO:0000259" key="7">
    <source>
        <dbReference type="SMART" id="SM00415"/>
    </source>
</evidence>
<accession>A0ABR2W3M5</accession>
<evidence type="ECO:0000256" key="3">
    <source>
        <dbReference type="ARBA" id="ARBA00023125"/>
    </source>
</evidence>
<dbReference type="EMBL" id="JASJQH010007068">
    <property type="protein sequence ID" value="KAK9718998.1"/>
    <property type="molecule type" value="Genomic_DNA"/>
</dbReference>
<feature type="domain" description="HSF-type DNA-binding" evidence="7">
    <location>
        <begin position="1"/>
        <end position="95"/>
    </location>
</feature>
<keyword evidence="4" id="KW-0539">Nucleus</keyword>
<organism evidence="8 9">
    <name type="scientific">Basidiobolus ranarum</name>
    <dbReference type="NCBI Taxonomy" id="34480"/>
    <lineage>
        <taxon>Eukaryota</taxon>
        <taxon>Fungi</taxon>
        <taxon>Fungi incertae sedis</taxon>
        <taxon>Zoopagomycota</taxon>
        <taxon>Entomophthoromycotina</taxon>
        <taxon>Basidiobolomycetes</taxon>
        <taxon>Basidiobolales</taxon>
        <taxon>Basidiobolaceae</taxon>
        <taxon>Basidiobolus</taxon>
    </lineage>
</organism>
<evidence type="ECO:0000256" key="4">
    <source>
        <dbReference type="ARBA" id="ARBA00023242"/>
    </source>
</evidence>
<dbReference type="SUPFAM" id="SSF46785">
    <property type="entry name" value="Winged helix' DNA-binding domain"/>
    <property type="match status" value="1"/>
</dbReference>
<evidence type="ECO:0000256" key="2">
    <source>
        <dbReference type="ARBA" id="ARBA00006403"/>
    </source>
</evidence>
<evidence type="ECO:0000313" key="8">
    <source>
        <dbReference type="EMBL" id="KAK9718998.1"/>
    </source>
</evidence>